<dbReference type="AlphaFoldDB" id="A0A9N9LF03"/>
<keyword evidence="3" id="KW-1185">Reference proteome</keyword>
<dbReference type="SUPFAM" id="SSF53474">
    <property type="entry name" value="alpha/beta-Hydrolases"/>
    <property type="match status" value="1"/>
</dbReference>
<evidence type="ECO:0000313" key="3">
    <source>
        <dbReference type="Proteomes" id="UP000701801"/>
    </source>
</evidence>
<reference evidence="2" key="1">
    <citation type="submission" date="2021-07" db="EMBL/GenBank/DDBJ databases">
        <authorList>
            <person name="Durling M."/>
        </authorList>
    </citation>
    <scope>NUCLEOTIDE SEQUENCE</scope>
</reference>
<feature type="region of interest" description="Disordered" evidence="1">
    <location>
        <begin position="142"/>
        <end position="183"/>
    </location>
</feature>
<organism evidence="2 3">
    <name type="scientific">Hymenoscyphus albidus</name>
    <dbReference type="NCBI Taxonomy" id="595503"/>
    <lineage>
        <taxon>Eukaryota</taxon>
        <taxon>Fungi</taxon>
        <taxon>Dikarya</taxon>
        <taxon>Ascomycota</taxon>
        <taxon>Pezizomycotina</taxon>
        <taxon>Leotiomycetes</taxon>
        <taxon>Helotiales</taxon>
        <taxon>Helotiaceae</taxon>
        <taxon>Hymenoscyphus</taxon>
    </lineage>
</organism>
<name>A0A9N9LF03_9HELO</name>
<dbReference type="PANTHER" id="PTHR42103">
    <property type="entry name" value="ALPHA/BETA-HYDROLASES SUPERFAMILY PROTEIN"/>
    <property type="match status" value="1"/>
</dbReference>
<evidence type="ECO:0008006" key="4">
    <source>
        <dbReference type="Google" id="ProtNLM"/>
    </source>
</evidence>
<accession>A0A9N9LF03</accession>
<dbReference type="InterPro" id="IPR029058">
    <property type="entry name" value="AB_hydrolase_fold"/>
</dbReference>
<protein>
    <recommendedName>
        <fullName evidence="4">AB hydrolase-1 domain-containing protein</fullName>
    </recommendedName>
</protein>
<evidence type="ECO:0000313" key="2">
    <source>
        <dbReference type="EMBL" id="CAG8971422.1"/>
    </source>
</evidence>
<dbReference type="EMBL" id="CAJVRM010000020">
    <property type="protein sequence ID" value="CAG8971422.1"/>
    <property type="molecule type" value="Genomic_DNA"/>
</dbReference>
<dbReference type="Proteomes" id="UP000701801">
    <property type="component" value="Unassembled WGS sequence"/>
</dbReference>
<dbReference type="PANTHER" id="PTHR42103:SF2">
    <property type="entry name" value="AB HYDROLASE-1 DOMAIN-CONTAINING PROTEIN"/>
    <property type="match status" value="1"/>
</dbReference>
<feature type="compositionally biased region" description="Polar residues" evidence="1">
    <location>
        <begin position="164"/>
        <end position="178"/>
    </location>
</feature>
<dbReference type="Gene3D" id="3.40.50.1820">
    <property type="entry name" value="alpha/beta hydrolase"/>
    <property type="match status" value="2"/>
</dbReference>
<dbReference type="OrthoDB" id="10260961at2759"/>
<comment type="caution">
    <text evidence="2">The sequence shown here is derived from an EMBL/GenBank/DDBJ whole genome shotgun (WGS) entry which is preliminary data.</text>
</comment>
<sequence>MLLPPPTLSFTIPSIHDDLILDCRVYHPICLAPTKISQVEEWHKKVAIIAHPYAPLGGSYDDPIVERLAAIILKQGFCVGTFNFRGAGTSRGKTSWQSKAEQKDYISFIGFMAHYIHDLSPPPIPPSPTEQARFTRSDSALHDLTPVPSQTVPPPHDGDDRLLSPTTIKQFPSTMQKDPNTHKTRPRLLLAGYSYGAMVTCSLPALLSSILEPFQSPEPGTAHAEICLRAQNLAAQQNKYIHAQISEVLYAARHSRGRSLQIDDIFSAPTSPRFRRTSGVVRIGGDEDFRRASHDSFRSRSSFSIETQERVRKSVDRVRSLTKFTRFPHPQRATSSGSWASFESYASNASIDRNFSKSDQKLPEEVVIDIKAVPEILDEFQTAYILISPLRGLINSLATMWTYKPTKVLPEPEMKFTVDPTLALFGDDDVFVSAKRLRSWARKLENMGKENKRDSLVFRYREVKGAGHFWHDHEALEVLKEEVRDFVASL</sequence>
<gene>
    <name evidence="2" type="ORF">HYALB_00002004</name>
</gene>
<proteinExistence type="predicted"/>
<evidence type="ECO:0000256" key="1">
    <source>
        <dbReference type="SAM" id="MobiDB-lite"/>
    </source>
</evidence>